<dbReference type="SUPFAM" id="SSF48317">
    <property type="entry name" value="Acid phosphatase/Vanadium-dependent haloperoxidase"/>
    <property type="match status" value="1"/>
</dbReference>
<name>A0ABT2M8J6_9MYCO</name>
<keyword evidence="1" id="KW-1133">Transmembrane helix</keyword>
<evidence type="ECO:0000313" key="2">
    <source>
        <dbReference type="EMBL" id="MCT7658588.1"/>
    </source>
</evidence>
<accession>A0ABT2M8J6</accession>
<feature type="transmembrane region" description="Helical" evidence="1">
    <location>
        <begin position="81"/>
        <end position="98"/>
    </location>
</feature>
<evidence type="ECO:0000313" key="3">
    <source>
        <dbReference type="Proteomes" id="UP001206639"/>
    </source>
</evidence>
<keyword evidence="1" id="KW-0472">Membrane</keyword>
<feature type="transmembrane region" description="Helical" evidence="1">
    <location>
        <begin position="162"/>
        <end position="180"/>
    </location>
</feature>
<protein>
    <submittedName>
        <fullName evidence="2">Phosphoesterase PA-phosphatase</fullName>
    </submittedName>
</protein>
<feature type="transmembrane region" description="Helical" evidence="1">
    <location>
        <begin position="136"/>
        <end position="156"/>
    </location>
</feature>
<comment type="caution">
    <text evidence="2">The sequence shown here is derived from an EMBL/GenBank/DDBJ whole genome shotgun (WGS) entry which is preliminary data.</text>
</comment>
<dbReference type="RefSeq" id="WP_260992631.1">
    <property type="nucleotide sequence ID" value="NZ_JAODWD010000002.1"/>
</dbReference>
<gene>
    <name evidence="2" type="ORF">N4S67_09160</name>
</gene>
<keyword evidence="3" id="KW-1185">Reference proteome</keyword>
<dbReference type="Proteomes" id="UP001206639">
    <property type="component" value="Unassembled WGS sequence"/>
</dbReference>
<dbReference type="InterPro" id="IPR036938">
    <property type="entry name" value="PAP2/HPO_sf"/>
</dbReference>
<keyword evidence="1" id="KW-0812">Transmembrane</keyword>
<proteinExistence type="predicted"/>
<organism evidence="2 3">
    <name type="scientific">Mycobacterium deserti</name>
    <dbReference type="NCBI Taxonomy" id="2978347"/>
    <lineage>
        <taxon>Bacteria</taxon>
        <taxon>Bacillati</taxon>
        <taxon>Actinomycetota</taxon>
        <taxon>Actinomycetes</taxon>
        <taxon>Mycobacteriales</taxon>
        <taxon>Mycobacteriaceae</taxon>
        <taxon>Mycobacterium</taxon>
    </lineage>
</organism>
<feature type="transmembrane region" description="Helical" evidence="1">
    <location>
        <begin position="12"/>
        <end position="31"/>
    </location>
</feature>
<evidence type="ECO:0000256" key="1">
    <source>
        <dbReference type="SAM" id="Phobius"/>
    </source>
</evidence>
<feature type="transmembrane region" description="Helical" evidence="1">
    <location>
        <begin position="51"/>
        <end position="74"/>
    </location>
</feature>
<reference evidence="3" key="1">
    <citation type="submission" date="2023-07" db="EMBL/GenBank/DDBJ databases">
        <authorList>
            <person name="Deng Y."/>
            <person name="Zhang Y.-Q."/>
        </authorList>
    </citation>
    <scope>NUCLEOTIDE SEQUENCE [LARGE SCALE GENOMIC DNA]</scope>
    <source>
        <strain evidence="3">CPCC 205710</strain>
    </source>
</reference>
<sequence length="198" mass="20884">MGSAAEVTLDKALRLWPIGVLGMLILGFALPHGSTRLDDWFHGLEEIPLRWLTVFVSPWLNGLVLAVVVGVALYRRWWRTVVVALVFPLAAYGLVQLLKPVIGREKGSGLAYPSGHVTVTVVIWGLAIVLAGGALWAVWVGVGVSVLGAIGVGATFHYLTDTFGGLLLGTALVGVAALIAKPDLTRVNPGAIYVTRGG</sequence>
<dbReference type="EMBL" id="JAODWD010000002">
    <property type="protein sequence ID" value="MCT7658588.1"/>
    <property type="molecule type" value="Genomic_DNA"/>
</dbReference>
<feature type="transmembrane region" description="Helical" evidence="1">
    <location>
        <begin position="110"/>
        <end position="129"/>
    </location>
</feature>